<evidence type="ECO:0000313" key="5">
    <source>
        <dbReference type="EMBL" id="KAJ8315997.1"/>
    </source>
</evidence>
<evidence type="ECO:0008006" key="7">
    <source>
        <dbReference type="Google" id="ProtNLM"/>
    </source>
</evidence>
<organism evidence="5 6">
    <name type="scientific">Tegillarca granosa</name>
    <name type="common">Malaysian cockle</name>
    <name type="synonym">Anadara granosa</name>
    <dbReference type="NCBI Taxonomy" id="220873"/>
    <lineage>
        <taxon>Eukaryota</taxon>
        <taxon>Metazoa</taxon>
        <taxon>Spiralia</taxon>
        <taxon>Lophotrochozoa</taxon>
        <taxon>Mollusca</taxon>
        <taxon>Bivalvia</taxon>
        <taxon>Autobranchia</taxon>
        <taxon>Pteriomorphia</taxon>
        <taxon>Arcoida</taxon>
        <taxon>Arcoidea</taxon>
        <taxon>Arcidae</taxon>
        <taxon>Tegillarca</taxon>
    </lineage>
</organism>
<gene>
    <name evidence="5" type="ORF">KUTeg_006011</name>
</gene>
<proteinExistence type="predicted"/>
<dbReference type="Gene3D" id="1.10.640.10">
    <property type="entry name" value="Haem peroxidase domain superfamily, animal type"/>
    <property type="match status" value="1"/>
</dbReference>
<dbReference type="PROSITE" id="PS50292">
    <property type="entry name" value="PEROXIDASE_3"/>
    <property type="match status" value="1"/>
</dbReference>
<reference evidence="5 6" key="1">
    <citation type="submission" date="2022-12" db="EMBL/GenBank/DDBJ databases">
        <title>Chromosome-level genome of Tegillarca granosa.</title>
        <authorList>
            <person name="Kim J."/>
        </authorList>
    </citation>
    <scope>NUCLEOTIDE SEQUENCE [LARGE SCALE GENOMIC DNA]</scope>
    <source>
        <strain evidence="5">Teg-2019</strain>
        <tissue evidence="5">Adductor muscle</tissue>
    </source>
</reference>
<comment type="caution">
    <text evidence="5">The sequence shown here is derived from an EMBL/GenBank/DDBJ whole genome shotgun (WGS) entry which is preliminary data.</text>
</comment>
<name>A0ABQ9FF77_TEGGR</name>
<evidence type="ECO:0000256" key="4">
    <source>
        <dbReference type="SAM" id="SignalP"/>
    </source>
</evidence>
<dbReference type="InterPro" id="IPR037120">
    <property type="entry name" value="Haem_peroxidase_sf_animal"/>
</dbReference>
<dbReference type="PANTHER" id="PTHR11475:SF4">
    <property type="entry name" value="CHORION PEROXIDASE"/>
    <property type="match status" value="1"/>
</dbReference>
<keyword evidence="2" id="KW-0964">Secreted</keyword>
<evidence type="ECO:0000256" key="3">
    <source>
        <dbReference type="ARBA" id="ARBA00023180"/>
    </source>
</evidence>
<keyword evidence="6" id="KW-1185">Reference proteome</keyword>
<dbReference type="Pfam" id="PF03098">
    <property type="entry name" value="An_peroxidase"/>
    <property type="match status" value="2"/>
</dbReference>
<dbReference type="CDD" id="cd09823">
    <property type="entry name" value="peroxinectin_like"/>
    <property type="match status" value="1"/>
</dbReference>
<keyword evidence="3" id="KW-0325">Glycoprotein</keyword>
<dbReference type="InterPro" id="IPR010255">
    <property type="entry name" value="Haem_peroxidase_sf"/>
</dbReference>
<dbReference type="EMBL" id="JARBDR010000328">
    <property type="protein sequence ID" value="KAJ8315997.1"/>
    <property type="molecule type" value="Genomic_DNA"/>
</dbReference>
<comment type="subcellular location">
    <subcellularLocation>
        <location evidence="1">Secreted</location>
    </subcellularLocation>
</comment>
<protein>
    <recommendedName>
        <fullName evidence="7">Peroxidase</fullName>
    </recommendedName>
</protein>
<evidence type="ECO:0000256" key="2">
    <source>
        <dbReference type="ARBA" id="ARBA00022525"/>
    </source>
</evidence>
<dbReference type="Proteomes" id="UP001217089">
    <property type="component" value="Unassembled WGS sequence"/>
</dbReference>
<feature type="signal peptide" evidence="4">
    <location>
        <begin position="1"/>
        <end position="19"/>
    </location>
</feature>
<evidence type="ECO:0000313" key="6">
    <source>
        <dbReference type="Proteomes" id="UP001217089"/>
    </source>
</evidence>
<accession>A0ABQ9FF77</accession>
<feature type="chain" id="PRO_5045671435" description="Peroxidase" evidence="4">
    <location>
        <begin position="20"/>
        <end position="687"/>
    </location>
</feature>
<dbReference type="InterPro" id="IPR019791">
    <property type="entry name" value="Haem_peroxidase_animal"/>
</dbReference>
<sequence length="687" mass="76997">MRGVFIILCSITILHYTDSALSVPNVKLSLNEILETGLQSENKRIGLPKSGVASKPGLEPAIVPSKAVLDQSLQAAKTASLKLDNIDQQQQRSGIDKSDTQAEMFGPHLFTNDKALEIGQIGDVFLQTASNTVKKLGISPSAARDSLRRITLPVIDRIRCPFQIIPRCNTNYPYRQPDGSCNNLKHPLWGKAFTPFERFIPGFYDDGIQSPRETSAVSGQKLPGTRRISVTVHSASTSLHEMDDVSHFTMEFGQFVSHDIQRNALSRGYLGSNMDCCRTPTRRNCFPISIDANDPHFGRFGRRCMNMVRALPTPNLECTFGKLKSADNGNLLPKDNSDVRVNQQPMLMSLHTIWMKEHNRIATELAKINPHWNDEKLFQEARKIVIAELQHITYNEYLEEILGNQYLQAFDLKPRASGYFTKYNANTKPQIRNSFAAAAFRFGHSMIRDKVAYRKTGQTTRQEYLFRTFLRPELIYSPLGGVDGVTRGLYEAAAQSVDRLFTTQITNHLFERRPGFGGDLAAINIQRGRDHGMANYNTWRVVCGLKPAETFQAQTHRGLLDHTADAAKALSKAYAHPDDIDFYTGGVSEIPISGGKVGPLFACIIGLQFKALKYGDRFFYESNNANVKFTPQQLAEIRKTTMARVICDNTNIDQLPTDVFRKTKFPSNLIKDAIHLENLTSNIGKTV</sequence>
<dbReference type="PRINTS" id="PR00457">
    <property type="entry name" value="ANPEROXIDASE"/>
</dbReference>
<keyword evidence="4" id="KW-0732">Signal</keyword>
<dbReference type="PANTHER" id="PTHR11475">
    <property type="entry name" value="OXIDASE/PEROXIDASE"/>
    <property type="match status" value="1"/>
</dbReference>
<evidence type="ECO:0000256" key="1">
    <source>
        <dbReference type="ARBA" id="ARBA00004613"/>
    </source>
</evidence>
<dbReference type="SUPFAM" id="SSF48113">
    <property type="entry name" value="Heme-dependent peroxidases"/>
    <property type="match status" value="1"/>
</dbReference>